<reference evidence="4" key="1">
    <citation type="journal article" date="2019" name="Sci. Rep.">
        <title>Draft genome of Tanacetum cinerariifolium, the natural source of mosquito coil.</title>
        <authorList>
            <person name="Yamashiro T."/>
            <person name="Shiraishi A."/>
            <person name="Satake H."/>
            <person name="Nakayama K."/>
        </authorList>
    </citation>
    <scope>NUCLEOTIDE SEQUENCE</scope>
</reference>
<protein>
    <submittedName>
        <fullName evidence="4">Putative disease resistance RPP13-like protein 1</fullName>
    </submittedName>
</protein>
<feature type="region of interest" description="Disordered" evidence="1">
    <location>
        <begin position="21"/>
        <end position="52"/>
    </location>
</feature>
<accession>A0A6L2JSB2</accession>
<organism evidence="4">
    <name type="scientific">Tanacetum cinerariifolium</name>
    <name type="common">Dalmatian daisy</name>
    <name type="synonym">Chrysanthemum cinerariifolium</name>
    <dbReference type="NCBI Taxonomy" id="118510"/>
    <lineage>
        <taxon>Eukaryota</taxon>
        <taxon>Viridiplantae</taxon>
        <taxon>Streptophyta</taxon>
        <taxon>Embryophyta</taxon>
        <taxon>Tracheophyta</taxon>
        <taxon>Spermatophyta</taxon>
        <taxon>Magnoliopsida</taxon>
        <taxon>eudicotyledons</taxon>
        <taxon>Gunneridae</taxon>
        <taxon>Pentapetalae</taxon>
        <taxon>asterids</taxon>
        <taxon>campanulids</taxon>
        <taxon>Asterales</taxon>
        <taxon>Asteraceae</taxon>
        <taxon>Asteroideae</taxon>
        <taxon>Anthemideae</taxon>
        <taxon>Anthemidinae</taxon>
        <taxon>Tanacetum</taxon>
    </lineage>
</organism>
<dbReference type="InterPro" id="IPR013103">
    <property type="entry name" value="RVT_2"/>
</dbReference>
<sequence>MFPSSRLNTYKYNLEESNPIPGIVIEEQEKSIHDTNDAESSSVPPADESSDEDLIQLRRSERDHIPRRRVEIEGGDTSSLVLFADGIIQKYKARLVVRGFTQQQGIVYEETFSPVARFETVRTILAVAAQEQWKVYQFDVMSAFLNGELEEEVNVSQPPGFESNYEPSKVPHLRKALYGLKQAPRAWLGYLCHRKKYMDDTLKKFNMHGCKIASTLMNANEKFKAEDETGLADASMYRSLVGRLIYLTHSRPDISYVVGVVSRFMHRPTRHHLGETKRILHYLAGTKDYGMWFCRTNNFKLKGFTDSDGAGCMDDMRSTYGNCFTLGTAAISWSSKKQTSVALSPLKPTVRVLSSSGVAPYNDATLEDLKNKHPLKTPPLLPHISIDHHHLVASLDVVLDRIKSFPHGTSCGRDGLHAQHLMDCLSGAAIDIFYELVSSITQVELLLLSVFIRFFTFLNIFVRLYTF</sequence>
<dbReference type="CDD" id="cd09272">
    <property type="entry name" value="RNase_HI_RT_Ty1"/>
    <property type="match status" value="1"/>
</dbReference>
<evidence type="ECO:0000256" key="2">
    <source>
        <dbReference type="SAM" id="Phobius"/>
    </source>
</evidence>
<name>A0A6L2JSB2_TANCI</name>
<evidence type="ECO:0000313" key="4">
    <source>
        <dbReference type="EMBL" id="GEU39427.1"/>
    </source>
</evidence>
<feature type="domain" description="Reverse transcriptase Ty1/copia-type" evidence="3">
    <location>
        <begin position="89"/>
        <end position="191"/>
    </location>
</feature>
<dbReference type="Pfam" id="PF07727">
    <property type="entry name" value="RVT_2"/>
    <property type="match status" value="1"/>
</dbReference>
<gene>
    <name evidence="4" type="ORF">Tci_011405</name>
</gene>
<evidence type="ECO:0000256" key="1">
    <source>
        <dbReference type="SAM" id="MobiDB-lite"/>
    </source>
</evidence>
<feature type="compositionally biased region" description="Basic and acidic residues" evidence="1">
    <location>
        <begin position="27"/>
        <end position="36"/>
    </location>
</feature>
<comment type="caution">
    <text evidence="4">The sequence shown here is derived from an EMBL/GenBank/DDBJ whole genome shotgun (WGS) entry which is preliminary data.</text>
</comment>
<feature type="transmembrane region" description="Helical" evidence="2">
    <location>
        <begin position="445"/>
        <end position="465"/>
    </location>
</feature>
<keyword evidence="2" id="KW-0472">Membrane</keyword>
<dbReference type="InterPro" id="IPR043502">
    <property type="entry name" value="DNA/RNA_pol_sf"/>
</dbReference>
<dbReference type="PANTHER" id="PTHR11439">
    <property type="entry name" value="GAG-POL-RELATED RETROTRANSPOSON"/>
    <property type="match status" value="1"/>
</dbReference>
<keyword evidence="2" id="KW-0812">Transmembrane</keyword>
<proteinExistence type="predicted"/>
<dbReference type="PANTHER" id="PTHR11439:SF463">
    <property type="entry name" value="REVERSE TRANSCRIPTASE TY1_COPIA-TYPE DOMAIN-CONTAINING PROTEIN"/>
    <property type="match status" value="1"/>
</dbReference>
<dbReference type="SUPFAM" id="SSF56672">
    <property type="entry name" value="DNA/RNA polymerases"/>
    <property type="match status" value="1"/>
</dbReference>
<evidence type="ECO:0000259" key="3">
    <source>
        <dbReference type="Pfam" id="PF07727"/>
    </source>
</evidence>
<dbReference type="AlphaFoldDB" id="A0A6L2JSB2"/>
<dbReference type="EMBL" id="BKCJ010001171">
    <property type="protein sequence ID" value="GEU39427.1"/>
    <property type="molecule type" value="Genomic_DNA"/>
</dbReference>
<keyword evidence="2" id="KW-1133">Transmembrane helix</keyword>